<name>A0AA88NTZ9_9TELE</name>
<keyword evidence="3" id="KW-1185">Reference proteome</keyword>
<protein>
    <submittedName>
        <fullName evidence="2">Uncharacterized protein</fullName>
    </submittedName>
</protein>
<organism evidence="2 3">
    <name type="scientific">Cirrhinus molitorella</name>
    <name type="common">mud carp</name>
    <dbReference type="NCBI Taxonomy" id="172907"/>
    <lineage>
        <taxon>Eukaryota</taxon>
        <taxon>Metazoa</taxon>
        <taxon>Chordata</taxon>
        <taxon>Craniata</taxon>
        <taxon>Vertebrata</taxon>
        <taxon>Euteleostomi</taxon>
        <taxon>Actinopterygii</taxon>
        <taxon>Neopterygii</taxon>
        <taxon>Teleostei</taxon>
        <taxon>Ostariophysi</taxon>
        <taxon>Cypriniformes</taxon>
        <taxon>Cyprinidae</taxon>
        <taxon>Labeoninae</taxon>
        <taxon>Labeonini</taxon>
        <taxon>Cirrhinus</taxon>
    </lineage>
</organism>
<evidence type="ECO:0000313" key="3">
    <source>
        <dbReference type="Proteomes" id="UP001187343"/>
    </source>
</evidence>
<accession>A0AA88NTZ9</accession>
<dbReference type="AlphaFoldDB" id="A0AA88NTZ9"/>
<reference evidence="2" key="1">
    <citation type="submission" date="2023-08" db="EMBL/GenBank/DDBJ databases">
        <title>Chromosome-level Genome Assembly of mud carp (Cirrhinus molitorella).</title>
        <authorList>
            <person name="Liu H."/>
        </authorList>
    </citation>
    <scope>NUCLEOTIDE SEQUENCE</scope>
    <source>
        <strain evidence="2">Prfri</strain>
        <tissue evidence="2">Muscle</tissue>
    </source>
</reference>
<gene>
    <name evidence="2" type="ORF">Q8A67_025118</name>
</gene>
<evidence type="ECO:0000256" key="1">
    <source>
        <dbReference type="SAM" id="MobiDB-lite"/>
    </source>
</evidence>
<comment type="caution">
    <text evidence="2">The sequence shown here is derived from an EMBL/GenBank/DDBJ whole genome shotgun (WGS) entry which is preliminary data.</text>
</comment>
<sequence>MSELPSVKFLLHSGDLKGKGGAGFGRQRHSPSSYIQQPCNICSLALTDERGRTRKRVSERVLQCTTRERMREKPRSVVPPESLGGSVDSHESTTVSTMIEAWDKFLPVSMFGKAVATKLSAQIQALIISREDKQAQISLKGNRKDGGPQLQQGTVSIQRQLLKTCGEKTGPTFPTDVFINKLAGV</sequence>
<proteinExistence type="predicted"/>
<dbReference type="Proteomes" id="UP001187343">
    <property type="component" value="Unassembled WGS sequence"/>
</dbReference>
<dbReference type="EMBL" id="JAUYZG010000025">
    <property type="protein sequence ID" value="KAK2867001.1"/>
    <property type="molecule type" value="Genomic_DNA"/>
</dbReference>
<feature type="region of interest" description="Disordered" evidence="1">
    <location>
        <begin position="67"/>
        <end position="90"/>
    </location>
</feature>
<evidence type="ECO:0000313" key="2">
    <source>
        <dbReference type="EMBL" id="KAK2867001.1"/>
    </source>
</evidence>